<protein>
    <submittedName>
        <fullName evidence="1">Uncharacterized protein</fullName>
    </submittedName>
</protein>
<dbReference type="InterPro" id="IPR012347">
    <property type="entry name" value="Ferritin-like"/>
</dbReference>
<dbReference type="Gene3D" id="1.20.1260.10">
    <property type="match status" value="1"/>
</dbReference>
<dbReference type="EMBL" id="JALJOR010000006">
    <property type="protein sequence ID" value="KAK9815891.1"/>
    <property type="molecule type" value="Genomic_DNA"/>
</dbReference>
<dbReference type="AlphaFoldDB" id="A0AAW1PQF1"/>
<proteinExistence type="predicted"/>
<gene>
    <name evidence="1" type="ORF">WJX72_011504</name>
</gene>
<dbReference type="SUPFAM" id="SSF47240">
    <property type="entry name" value="Ferritin-like"/>
    <property type="match status" value="1"/>
</dbReference>
<comment type="caution">
    <text evidence="1">The sequence shown here is derived from an EMBL/GenBank/DDBJ whole genome shotgun (WGS) entry which is preliminary data.</text>
</comment>
<dbReference type="InterPro" id="IPR009078">
    <property type="entry name" value="Ferritin-like_SF"/>
</dbReference>
<keyword evidence="2" id="KW-1185">Reference proteome</keyword>
<evidence type="ECO:0000313" key="1">
    <source>
        <dbReference type="EMBL" id="KAK9815891.1"/>
    </source>
</evidence>
<evidence type="ECO:0000313" key="2">
    <source>
        <dbReference type="Proteomes" id="UP001489004"/>
    </source>
</evidence>
<organism evidence="1 2">
    <name type="scientific">[Myrmecia] bisecta</name>
    <dbReference type="NCBI Taxonomy" id="41462"/>
    <lineage>
        <taxon>Eukaryota</taxon>
        <taxon>Viridiplantae</taxon>
        <taxon>Chlorophyta</taxon>
        <taxon>core chlorophytes</taxon>
        <taxon>Trebouxiophyceae</taxon>
        <taxon>Trebouxiales</taxon>
        <taxon>Trebouxiaceae</taxon>
        <taxon>Myrmecia</taxon>
    </lineage>
</organism>
<name>A0AAW1PQF1_9CHLO</name>
<reference evidence="1 2" key="1">
    <citation type="journal article" date="2024" name="Nat. Commun.">
        <title>Phylogenomics reveals the evolutionary origins of lichenization in chlorophyte algae.</title>
        <authorList>
            <person name="Puginier C."/>
            <person name="Libourel C."/>
            <person name="Otte J."/>
            <person name="Skaloud P."/>
            <person name="Haon M."/>
            <person name="Grisel S."/>
            <person name="Petersen M."/>
            <person name="Berrin J.G."/>
            <person name="Delaux P.M."/>
            <person name="Dal Grande F."/>
            <person name="Keller J."/>
        </authorList>
    </citation>
    <scope>NUCLEOTIDE SEQUENCE [LARGE SCALE GENOMIC DNA]</scope>
    <source>
        <strain evidence="1 2">SAG 2043</strain>
    </source>
</reference>
<sequence>MSVVFRAMSAFFDRDNIALPGCSLLFKVYSQIEINDVWFFTEFLTKRGQHPQMAGHAAPPKDFTRGKETSDVLYCFEKALALIKVQYCKVNDLYKAAAKTGDAHAMSFSTYLIAAVVVQSDKHAIKEFDRRLPYEIEDLGKSTGAEAVIPNRLMIDCVMRSIKAQAKVFNADCYDDVKARRVFNQVV</sequence>
<accession>A0AAW1PQF1</accession>
<dbReference type="Proteomes" id="UP001489004">
    <property type="component" value="Unassembled WGS sequence"/>
</dbReference>